<dbReference type="Gene3D" id="3.30.70.270">
    <property type="match status" value="1"/>
</dbReference>
<proteinExistence type="predicted"/>
<feature type="domain" description="Reverse transcriptase/retrotransposon-derived protein RNase H-like" evidence="1">
    <location>
        <begin position="77"/>
        <end position="155"/>
    </location>
</feature>
<dbReference type="AlphaFoldDB" id="A0A1S4BV12"/>
<sequence length="181" mass="20820">MIFQTFIRCLGHIIEKGRIIPINRSIEFASKFPDIITDKTQLQRFLGSLNYISAFIKDLAKDIAILYERLKKNPKAWTDSHTDAVKRIKQKVNNLPCLTLANPTWANIVETDASDIRYGGILKQCYPIDKQEYLVQFYSGEEQSTSDIEVNMEEIEDFLAKLKEITEESSVRINDKGKDKA</sequence>
<dbReference type="SMR" id="A0A1S4BV12"/>
<dbReference type="PANTHER" id="PTHR33064">
    <property type="entry name" value="POL PROTEIN"/>
    <property type="match status" value="1"/>
</dbReference>
<protein>
    <recommendedName>
        <fullName evidence="1">Reverse transcriptase/retrotransposon-derived protein RNase H-like domain-containing protein</fullName>
    </recommendedName>
</protein>
<dbReference type="Pfam" id="PF17919">
    <property type="entry name" value="RT_RNaseH_2"/>
    <property type="match status" value="1"/>
</dbReference>
<dbReference type="PANTHER" id="PTHR33064:SF37">
    <property type="entry name" value="RIBONUCLEASE H"/>
    <property type="match status" value="1"/>
</dbReference>
<dbReference type="OMA" id="CTIKQNG"/>
<dbReference type="InterPro" id="IPR043502">
    <property type="entry name" value="DNA/RNA_pol_sf"/>
</dbReference>
<reference evidence="2" key="1">
    <citation type="submission" date="2025-08" db="UniProtKB">
        <authorList>
            <consortium name="RefSeq"/>
        </authorList>
    </citation>
    <scope>IDENTIFICATION</scope>
</reference>
<dbReference type="InterPro" id="IPR041577">
    <property type="entry name" value="RT_RNaseH_2"/>
</dbReference>
<dbReference type="KEGG" id="nta:107812189"/>
<organism evidence="2">
    <name type="scientific">Nicotiana tabacum</name>
    <name type="common">Common tobacco</name>
    <dbReference type="NCBI Taxonomy" id="4097"/>
    <lineage>
        <taxon>Eukaryota</taxon>
        <taxon>Viridiplantae</taxon>
        <taxon>Streptophyta</taxon>
        <taxon>Embryophyta</taxon>
        <taxon>Tracheophyta</taxon>
        <taxon>Spermatophyta</taxon>
        <taxon>Magnoliopsida</taxon>
        <taxon>eudicotyledons</taxon>
        <taxon>Gunneridae</taxon>
        <taxon>Pentapetalae</taxon>
        <taxon>asterids</taxon>
        <taxon>lamiids</taxon>
        <taxon>Solanales</taxon>
        <taxon>Solanaceae</taxon>
        <taxon>Nicotianoideae</taxon>
        <taxon>Nicotianeae</taxon>
        <taxon>Nicotiana</taxon>
    </lineage>
</organism>
<name>A0A1S4BV12_TOBAC</name>
<evidence type="ECO:0000313" key="2">
    <source>
        <dbReference type="RefSeq" id="XP_016492712.1"/>
    </source>
</evidence>
<dbReference type="RefSeq" id="XP_016492712.1">
    <property type="nucleotide sequence ID" value="XM_016637226.1"/>
</dbReference>
<dbReference type="InterPro" id="IPR043128">
    <property type="entry name" value="Rev_trsase/Diguanyl_cyclase"/>
</dbReference>
<dbReference type="PaxDb" id="4097-A0A1S4BV12"/>
<dbReference type="SUPFAM" id="SSF56672">
    <property type="entry name" value="DNA/RNA polymerases"/>
    <property type="match status" value="1"/>
</dbReference>
<dbReference type="InterPro" id="IPR051320">
    <property type="entry name" value="Viral_Replic_Matur_Polypro"/>
</dbReference>
<gene>
    <name evidence="2" type="primary">LOC107812189</name>
</gene>
<evidence type="ECO:0000259" key="1">
    <source>
        <dbReference type="Pfam" id="PF17919"/>
    </source>
</evidence>
<accession>A0A1S4BV12</accession>
<dbReference type="OrthoDB" id="1742525at2759"/>